<gene>
    <name evidence="1" type="ORF">KUF71_016620</name>
</gene>
<comment type="caution">
    <text evidence="1">The sequence shown here is derived from an EMBL/GenBank/DDBJ whole genome shotgun (WGS) entry which is preliminary data.</text>
</comment>
<dbReference type="EMBL" id="JAHWGI010001327">
    <property type="protein sequence ID" value="KAK3928373.1"/>
    <property type="molecule type" value="Genomic_DNA"/>
</dbReference>
<dbReference type="PANTHER" id="PTHR46113:SF1">
    <property type="entry name" value="PEPTIDASE M17 LEUCYL AMINOPEPTIDASE N-TERMINAL DOMAIN-CONTAINING PROTEIN"/>
    <property type="match status" value="1"/>
</dbReference>
<reference evidence="1" key="2">
    <citation type="journal article" date="2023" name="BMC Genomics">
        <title>Pest status, molecular evolution, and epigenetic factors derived from the genome assembly of Frankliniella fusca, a thysanopteran phytovirus vector.</title>
        <authorList>
            <person name="Catto M.A."/>
            <person name="Labadie P.E."/>
            <person name="Jacobson A.L."/>
            <person name="Kennedy G.G."/>
            <person name="Srinivasan R."/>
            <person name="Hunt B.G."/>
        </authorList>
    </citation>
    <scope>NUCLEOTIDE SEQUENCE</scope>
    <source>
        <strain evidence="1">PL_HMW_Pooled</strain>
    </source>
</reference>
<proteinExistence type="predicted"/>
<evidence type="ECO:0000313" key="2">
    <source>
        <dbReference type="Proteomes" id="UP001219518"/>
    </source>
</evidence>
<keyword evidence="2" id="KW-1185">Reference proteome</keyword>
<evidence type="ECO:0000313" key="1">
    <source>
        <dbReference type="EMBL" id="KAK3928373.1"/>
    </source>
</evidence>
<accession>A0AAE1HVW4</accession>
<dbReference type="AlphaFoldDB" id="A0AAE1HVW4"/>
<organism evidence="1 2">
    <name type="scientific">Frankliniella fusca</name>
    <dbReference type="NCBI Taxonomy" id="407009"/>
    <lineage>
        <taxon>Eukaryota</taxon>
        <taxon>Metazoa</taxon>
        <taxon>Ecdysozoa</taxon>
        <taxon>Arthropoda</taxon>
        <taxon>Hexapoda</taxon>
        <taxon>Insecta</taxon>
        <taxon>Pterygota</taxon>
        <taxon>Neoptera</taxon>
        <taxon>Paraneoptera</taxon>
        <taxon>Thysanoptera</taxon>
        <taxon>Terebrantia</taxon>
        <taxon>Thripoidea</taxon>
        <taxon>Thripidae</taxon>
        <taxon>Frankliniella</taxon>
    </lineage>
</organism>
<dbReference type="Proteomes" id="UP001219518">
    <property type="component" value="Unassembled WGS sequence"/>
</dbReference>
<reference evidence="1" key="1">
    <citation type="submission" date="2021-07" db="EMBL/GenBank/DDBJ databases">
        <authorList>
            <person name="Catto M.A."/>
            <person name="Jacobson A."/>
            <person name="Kennedy G."/>
            <person name="Labadie P."/>
            <person name="Hunt B.G."/>
            <person name="Srinivasan R."/>
        </authorList>
    </citation>
    <scope>NUCLEOTIDE SEQUENCE</scope>
    <source>
        <strain evidence="1">PL_HMW_Pooled</strain>
        <tissue evidence="1">Head</tissue>
    </source>
</reference>
<protein>
    <submittedName>
        <fullName evidence="1">FH1/FH2 domain-containing protein 1</fullName>
    </submittedName>
</protein>
<sequence>MWLLHFTLPLYVSGSGVNQLLGARVLPSGSGQNTAAEVLHCVEEWGCADDIAAECSDTPTGNTGYNNGAAGLIEKGLQRELIFLACRHHILELIMKGLFDKMVEISTSPDIGVLFKRLQDKWDSMDHSNFKPATEDTACIAFLADRREDIVAYASENLQKPHTRADYRQLLELTLIFLGVNPFQPEGIRFRPPIALSSARFMGRIIYCLTIHIFALTGEFEVEKDILDNIKQINLFFVSTYLKPWYTASRPASAPATDLRLLQDILNYTQCPRVSEIAGAVFKNHLWYLHRTTVGLAFFDEKLPLEEKREMVERLKVPTPKTVSPWKRHVLPARTHLSTLKDVSISHFVNDSTNNFFKIMKMDTSFLQEDPALWPEQTSYQNGLEKVQALQCINDVAERGVALVKRFTGVKDALTKKEECFQDLLVVQNEILLEGKYNSAILTLAHFEK</sequence>
<name>A0AAE1HVW4_9NEOP</name>
<dbReference type="PANTHER" id="PTHR46113">
    <property type="entry name" value="SNAC DOMAIN-CONTAINING PROTEIN"/>
    <property type="match status" value="1"/>
</dbReference>